<evidence type="ECO:0000313" key="2">
    <source>
        <dbReference type="EMBL" id="TWW10601.1"/>
    </source>
</evidence>
<comment type="caution">
    <text evidence="2">The sequence shown here is derived from an EMBL/GenBank/DDBJ whole genome shotgun (WGS) entry which is preliminary data.</text>
</comment>
<accession>A0A5C6MCL8</accession>
<dbReference type="AlphaFoldDB" id="A0A5C6MCL8"/>
<keyword evidence="1" id="KW-0732">Signal</keyword>
<evidence type="ECO:0000313" key="3">
    <source>
        <dbReference type="Proteomes" id="UP000321659"/>
    </source>
</evidence>
<gene>
    <name evidence="2" type="ORF">LABALGLTS371_12480</name>
</gene>
<protein>
    <submittedName>
        <fullName evidence="2">Uncharacterized protein</fullName>
    </submittedName>
</protein>
<organism evidence="2 3">
    <name type="scientific">Dellaglioa algida</name>
    <dbReference type="NCBI Taxonomy" id="105612"/>
    <lineage>
        <taxon>Bacteria</taxon>
        <taxon>Bacillati</taxon>
        <taxon>Bacillota</taxon>
        <taxon>Bacilli</taxon>
        <taxon>Lactobacillales</taxon>
        <taxon>Lactobacillaceae</taxon>
        <taxon>Dellaglioa</taxon>
    </lineage>
</organism>
<reference evidence="2 3" key="1">
    <citation type="submission" date="2019-04" db="EMBL/GenBank/DDBJ databases">
        <title>In vitro growth and metabolic characteristics of meat-borne Lactobacillus algidus strains.</title>
        <authorList>
            <person name="Sade E."/>
            <person name="Per J."/>
            <person name="Tytti H."/>
            <person name="Johanna B.K."/>
        </authorList>
    </citation>
    <scope>NUCLEOTIDE SEQUENCE [LARGE SCALE GENOMIC DNA]</scope>
    <source>
        <strain evidence="2 3">LTS37-1</strain>
    </source>
</reference>
<dbReference type="Proteomes" id="UP000321659">
    <property type="component" value="Unassembled WGS sequence"/>
</dbReference>
<proteinExistence type="predicted"/>
<sequence>MIRKKLISKYLIFLFILFNVFAATKSVSADILYGYETIPDAVNSHVKKDGSGYQAYFDGDNVKSPYLQIVATDGLTPSWQLRGRLKYRSNGIVRVNVVRPELQAGLNNIPETDGNLISGDSINLLTNAKDSSGEYLFYWPHTLFQILTTRVVTHSEIQMVWIIQMAAVK</sequence>
<feature type="chain" id="PRO_5039057544" evidence="1">
    <location>
        <begin position="23"/>
        <end position="169"/>
    </location>
</feature>
<dbReference type="EMBL" id="SRRQ01000010">
    <property type="protein sequence ID" value="TWW10601.1"/>
    <property type="molecule type" value="Genomic_DNA"/>
</dbReference>
<name>A0A5C6MCL8_9LACO</name>
<evidence type="ECO:0000256" key="1">
    <source>
        <dbReference type="SAM" id="SignalP"/>
    </source>
</evidence>
<feature type="signal peptide" evidence="1">
    <location>
        <begin position="1"/>
        <end position="22"/>
    </location>
</feature>